<feature type="chain" id="PRO_5045233626" description="DUF3078 domain-containing protein" evidence="1">
    <location>
        <begin position="19"/>
        <end position="300"/>
    </location>
</feature>
<organism evidence="2 3">
    <name type="scientific">Persicobacter psychrovividus</name>
    <dbReference type="NCBI Taxonomy" id="387638"/>
    <lineage>
        <taxon>Bacteria</taxon>
        <taxon>Pseudomonadati</taxon>
        <taxon>Bacteroidota</taxon>
        <taxon>Cytophagia</taxon>
        <taxon>Cytophagales</taxon>
        <taxon>Persicobacteraceae</taxon>
        <taxon>Persicobacter</taxon>
    </lineage>
</organism>
<evidence type="ECO:0000313" key="2">
    <source>
        <dbReference type="EMBL" id="BDC99283.1"/>
    </source>
</evidence>
<protein>
    <recommendedName>
        <fullName evidence="4">DUF3078 domain-containing protein</fullName>
    </recommendedName>
</protein>
<proteinExistence type="predicted"/>
<dbReference type="Proteomes" id="UP001354989">
    <property type="component" value="Chromosome"/>
</dbReference>
<evidence type="ECO:0000256" key="1">
    <source>
        <dbReference type="SAM" id="SignalP"/>
    </source>
</evidence>
<dbReference type="Pfam" id="PF04338">
    <property type="entry name" value="DUF481"/>
    <property type="match status" value="1"/>
</dbReference>
<evidence type="ECO:0000313" key="3">
    <source>
        <dbReference type="Proteomes" id="UP001354989"/>
    </source>
</evidence>
<keyword evidence="1" id="KW-0732">Signal</keyword>
<keyword evidence="3" id="KW-1185">Reference proteome</keyword>
<accession>A0ABN6L842</accession>
<dbReference type="InterPro" id="IPR007433">
    <property type="entry name" value="DUF481"/>
</dbReference>
<dbReference type="Pfam" id="PF11276">
    <property type="entry name" value="DUF3078"/>
    <property type="match status" value="1"/>
</dbReference>
<name>A0ABN6L842_9BACT</name>
<dbReference type="RefSeq" id="WP_332919190.1">
    <property type="nucleotide sequence ID" value="NZ_AP025292.1"/>
</dbReference>
<reference evidence="2 3" key="1">
    <citation type="submission" date="2021-12" db="EMBL/GenBank/DDBJ databases">
        <title>Genome sequencing of bacteria with rrn-lacking chromosome and rrn-plasmid.</title>
        <authorList>
            <person name="Anda M."/>
            <person name="Iwasaki W."/>
        </authorList>
    </citation>
    <scope>NUCLEOTIDE SEQUENCE [LARGE SCALE GENOMIC DNA]</scope>
    <source>
        <strain evidence="2 3">NBRC 101262</strain>
    </source>
</reference>
<feature type="signal peptide" evidence="1">
    <location>
        <begin position="1"/>
        <end position="18"/>
    </location>
</feature>
<dbReference type="InterPro" id="IPR021428">
    <property type="entry name" value="DUF3078"/>
</dbReference>
<dbReference type="EMBL" id="AP025292">
    <property type="protein sequence ID" value="BDC99283.1"/>
    <property type="molecule type" value="Genomic_DNA"/>
</dbReference>
<gene>
    <name evidence="2" type="ORF">PEPS_15640</name>
</gene>
<evidence type="ECO:0008006" key="4">
    <source>
        <dbReference type="Google" id="ProtNLM"/>
    </source>
</evidence>
<sequence>MKKILLLAALLSTSSVYAQNTTANAKKEVQRPQKEWKVGGTTGINMSQVTLSNWAAGGDNSIAGNAFANVYANYSHEKIIWGNKLDVGYGLIRKGSSGQEKTEDRIDLLSSFSRQIKDSRWYYTGLLNFRTQFADGFDLKGDDPTKRISTFMAPGYLEFSAGTTYIIKDLFSLYLGPIATKTTFVMDDELSNQGAFGVQKGDNYRFEVGANVRFQFKKDVAKNVTFQLNGNFFSNYRENPQNIDVNLDALLDLKVNDWLSANISVQTIYDDDIKINDMGPRLQYKHVMAIGLVYKFKNHQ</sequence>